<keyword evidence="3 6" id="KW-0808">Transferase</keyword>
<accession>A0A212QLH2</accession>
<keyword evidence="9" id="KW-1185">Reference proteome</keyword>
<keyword evidence="1" id="KW-0408">Iron</keyword>
<dbReference type="RefSeq" id="WP_244593109.1">
    <property type="nucleotide sequence ID" value="NZ_FYDG01000001.1"/>
</dbReference>
<keyword evidence="5" id="KW-0411">Iron-sulfur</keyword>
<evidence type="ECO:0000256" key="5">
    <source>
        <dbReference type="ARBA" id="ARBA00023014"/>
    </source>
</evidence>
<dbReference type="InterPro" id="IPR012340">
    <property type="entry name" value="NA-bd_OB-fold"/>
</dbReference>
<dbReference type="Proteomes" id="UP000198418">
    <property type="component" value="Unassembled WGS sequence"/>
</dbReference>
<evidence type="ECO:0000256" key="6">
    <source>
        <dbReference type="PROSITE-ProRule" id="PRU01024"/>
    </source>
</evidence>
<dbReference type="GO" id="GO:0070041">
    <property type="term" value="F:rRNA (uridine-C5-)-methyltransferase activity"/>
    <property type="evidence" value="ECO:0007669"/>
    <property type="project" value="TreeGrafter"/>
</dbReference>
<dbReference type="GO" id="GO:0051539">
    <property type="term" value="F:4 iron, 4 sulfur cluster binding"/>
    <property type="evidence" value="ECO:0007669"/>
    <property type="project" value="UniProtKB-KW"/>
</dbReference>
<feature type="active site" evidence="7">
    <location>
        <position position="367"/>
    </location>
</feature>
<dbReference type="Pfam" id="PF05958">
    <property type="entry name" value="tRNA_U5-meth_tr"/>
    <property type="match status" value="1"/>
</dbReference>
<feature type="binding site" evidence="6">
    <location>
        <position position="293"/>
    </location>
    <ligand>
        <name>S-adenosyl-L-methionine</name>
        <dbReference type="ChEBI" id="CHEBI:59789"/>
    </ligand>
</feature>
<dbReference type="InterPro" id="IPR029063">
    <property type="entry name" value="SAM-dependent_MTases_sf"/>
</dbReference>
<dbReference type="CDD" id="cd02440">
    <property type="entry name" value="AdoMet_MTases"/>
    <property type="match status" value="1"/>
</dbReference>
<evidence type="ECO:0000256" key="4">
    <source>
        <dbReference type="ARBA" id="ARBA00022691"/>
    </source>
</evidence>
<organism evidence="8 9">
    <name type="scientific">Rhodoblastus acidophilus</name>
    <name type="common">Rhodopseudomonas acidophila</name>
    <dbReference type="NCBI Taxonomy" id="1074"/>
    <lineage>
        <taxon>Bacteria</taxon>
        <taxon>Pseudomonadati</taxon>
        <taxon>Pseudomonadota</taxon>
        <taxon>Alphaproteobacteria</taxon>
        <taxon>Hyphomicrobiales</taxon>
        <taxon>Rhodoblastaceae</taxon>
        <taxon>Rhodoblastus</taxon>
    </lineage>
</organism>
<dbReference type="Gene3D" id="2.40.50.1070">
    <property type="match status" value="1"/>
</dbReference>
<evidence type="ECO:0000313" key="9">
    <source>
        <dbReference type="Proteomes" id="UP000198418"/>
    </source>
</evidence>
<dbReference type="PROSITE" id="PS51687">
    <property type="entry name" value="SAM_MT_RNA_M5U"/>
    <property type="match status" value="1"/>
</dbReference>
<evidence type="ECO:0000256" key="1">
    <source>
        <dbReference type="ARBA" id="ARBA00022485"/>
    </source>
</evidence>
<proteinExistence type="inferred from homology"/>
<dbReference type="Gene3D" id="2.40.50.140">
    <property type="entry name" value="Nucleic acid-binding proteins"/>
    <property type="match status" value="1"/>
</dbReference>
<feature type="binding site" evidence="6">
    <location>
        <position position="341"/>
    </location>
    <ligand>
        <name>S-adenosyl-L-methionine</name>
        <dbReference type="ChEBI" id="CHEBI:59789"/>
    </ligand>
</feature>
<evidence type="ECO:0000313" key="8">
    <source>
        <dbReference type="EMBL" id="SNB60219.1"/>
    </source>
</evidence>
<keyword evidence="1" id="KW-0479">Metal-binding</keyword>
<dbReference type="EMBL" id="FYDG01000001">
    <property type="protein sequence ID" value="SNB60219.1"/>
    <property type="molecule type" value="Genomic_DNA"/>
</dbReference>
<keyword evidence="1" id="KW-0004">4Fe-4S</keyword>
<dbReference type="InterPro" id="IPR030390">
    <property type="entry name" value="MeTrfase_TrmA_AS"/>
</dbReference>
<feature type="binding site" evidence="6">
    <location>
        <position position="246"/>
    </location>
    <ligand>
        <name>S-adenosyl-L-methionine</name>
        <dbReference type="ChEBI" id="CHEBI:59789"/>
    </ligand>
</feature>
<dbReference type="InterPro" id="IPR010280">
    <property type="entry name" value="U5_MeTrfase_fam"/>
</dbReference>
<dbReference type="PANTHER" id="PTHR11061">
    <property type="entry name" value="RNA M5U METHYLTRANSFERASE"/>
    <property type="match status" value="1"/>
</dbReference>
<dbReference type="SUPFAM" id="SSF53335">
    <property type="entry name" value="S-adenosyl-L-methionine-dependent methyltransferases"/>
    <property type="match status" value="1"/>
</dbReference>
<dbReference type="PANTHER" id="PTHR11061:SF49">
    <property type="entry name" value="23S RRNA (URACIL(1939)-C(5))-METHYLTRANSFERASE RLMD"/>
    <property type="match status" value="1"/>
</dbReference>
<keyword evidence="2 6" id="KW-0489">Methyltransferase</keyword>
<evidence type="ECO:0000256" key="2">
    <source>
        <dbReference type="ARBA" id="ARBA00022603"/>
    </source>
</evidence>
<protein>
    <submittedName>
        <fullName evidence="8">23S rRNA m(5)U-1939 methyltransferase</fullName>
    </submittedName>
</protein>
<keyword evidence="4 6" id="KW-0949">S-adenosyl-L-methionine</keyword>
<dbReference type="AlphaFoldDB" id="A0A212QLH2"/>
<gene>
    <name evidence="8" type="ORF">SAMN06265338_101758</name>
</gene>
<reference evidence="9" key="1">
    <citation type="submission" date="2017-06" db="EMBL/GenBank/DDBJ databases">
        <authorList>
            <person name="Varghese N."/>
            <person name="Submissions S."/>
        </authorList>
    </citation>
    <scope>NUCLEOTIDE SEQUENCE [LARGE SCALE GENOMIC DNA]</scope>
    <source>
        <strain evidence="9">DSM 137</strain>
    </source>
</reference>
<dbReference type="PROSITE" id="PS01230">
    <property type="entry name" value="TRMA_1"/>
    <property type="match status" value="1"/>
</dbReference>
<dbReference type="GO" id="GO:0070475">
    <property type="term" value="P:rRNA base methylation"/>
    <property type="evidence" value="ECO:0007669"/>
    <property type="project" value="TreeGrafter"/>
</dbReference>
<dbReference type="Gene3D" id="3.40.50.150">
    <property type="entry name" value="Vaccinia Virus protein VP39"/>
    <property type="match status" value="1"/>
</dbReference>
<comment type="similarity">
    <text evidence="6">Belongs to the class I-like SAM-binding methyltransferase superfamily. RNA M5U methyltransferase family.</text>
</comment>
<dbReference type="SUPFAM" id="SSF50249">
    <property type="entry name" value="Nucleic acid-binding proteins"/>
    <property type="match status" value="1"/>
</dbReference>
<sequence length="422" mass="44635">MIDLNARLTIDKLTSRGEGMAKGPVFVPFALPGEEVLAEVDGERGRLVEVLKPSPDRVDAPCPHFSACGGCAVQTLSPDAYAQWKRGLVADALRHAGVSAEVAPLQRAWGGGRRRATFHARFDFRGRARVGFMEARSHKIFELDACPILAPEMAGAMAAAREIAEKLAGTEKPLDLVVTGTRTGLDVDVRGCGKLDFETEQALIASAQTLDLARISNHGIVLIERRAPEVLSGRVAVTPPPGNFLQATAAGEEALTSVVVAALAGAKKCADLFSGSGAFALRLAEQAEVFCVESDAAALAAALRAARSTPGLRSVKGEMRDLFTRPLLPGELEKFDAVVFDPPRAGAEAQARELARSAVAKVAAVSCNPQTFARDAKILIGGGFTLENVIPVDQFLYSPHVELIGIFAKAAASAKKKRRLLG</sequence>
<feature type="active site" description="Nucleophile" evidence="6">
    <location>
        <position position="367"/>
    </location>
</feature>
<feature type="binding site" evidence="6">
    <location>
        <position position="273"/>
    </location>
    <ligand>
        <name>S-adenosyl-L-methionine</name>
        <dbReference type="ChEBI" id="CHEBI:59789"/>
    </ligand>
</feature>
<evidence type="ECO:0000256" key="3">
    <source>
        <dbReference type="ARBA" id="ARBA00022679"/>
    </source>
</evidence>
<name>A0A212QLH2_RHOAC</name>
<evidence type="ECO:0000256" key="7">
    <source>
        <dbReference type="PROSITE-ProRule" id="PRU10015"/>
    </source>
</evidence>